<protein>
    <submittedName>
        <fullName evidence="3">Uncharacterized protein LOC114338422 isoform X3</fullName>
    </submittedName>
</protein>
<accession>A0A6P7GI39</accession>
<dbReference type="EnsemblMetazoa" id="XM_028289022.2">
    <property type="protein sequence ID" value="XP_028144823.1"/>
    <property type="gene ID" value="LOC114338422"/>
</dbReference>
<reference evidence="3" key="1">
    <citation type="submission" date="2025-04" db="UniProtKB">
        <authorList>
            <consortium name="RefSeq"/>
        </authorList>
    </citation>
    <scope>IDENTIFICATION</scope>
    <source>
        <tissue evidence="3">Whole insect</tissue>
    </source>
</reference>
<reference evidence="1" key="2">
    <citation type="submission" date="2025-05" db="UniProtKB">
        <authorList>
            <consortium name="EnsemblMetazoa"/>
        </authorList>
    </citation>
    <scope>IDENTIFICATION</scope>
</reference>
<gene>
    <name evidence="3" type="primary">LOC114338422</name>
</gene>
<evidence type="ECO:0000313" key="2">
    <source>
        <dbReference type="Proteomes" id="UP001652700"/>
    </source>
</evidence>
<dbReference type="RefSeq" id="XP_028144823.1">
    <property type="nucleotide sequence ID" value="XM_028289022.1"/>
</dbReference>
<evidence type="ECO:0000313" key="1">
    <source>
        <dbReference type="EnsemblMetazoa" id="XP_028144823.1"/>
    </source>
</evidence>
<dbReference type="AlphaFoldDB" id="A0A6P7GI39"/>
<keyword evidence="2" id="KW-1185">Reference proteome</keyword>
<dbReference type="GeneID" id="114338422"/>
<proteinExistence type="predicted"/>
<evidence type="ECO:0000313" key="3">
    <source>
        <dbReference type="RefSeq" id="XP_028144823.1"/>
    </source>
</evidence>
<dbReference type="OrthoDB" id="8113227at2759"/>
<sequence>MEDSLLNNCKIEIQEECKKENTHDAFLYSDLEQSPIKIEQVYIKPEISEETCREKIYYEEMDDPLLDSCKIKIQEDKKENTDDAFVYSDIEQFPIKIEVKQDESKLTPVKEIGTNETESIGNWFRWMH</sequence>
<dbReference type="Proteomes" id="UP001652700">
    <property type="component" value="Unplaced"/>
</dbReference>
<organism evidence="3">
    <name type="scientific">Diabrotica virgifera virgifera</name>
    <name type="common">western corn rootworm</name>
    <dbReference type="NCBI Taxonomy" id="50390"/>
    <lineage>
        <taxon>Eukaryota</taxon>
        <taxon>Metazoa</taxon>
        <taxon>Ecdysozoa</taxon>
        <taxon>Arthropoda</taxon>
        <taxon>Hexapoda</taxon>
        <taxon>Insecta</taxon>
        <taxon>Pterygota</taxon>
        <taxon>Neoptera</taxon>
        <taxon>Endopterygota</taxon>
        <taxon>Coleoptera</taxon>
        <taxon>Polyphaga</taxon>
        <taxon>Cucujiformia</taxon>
        <taxon>Chrysomeloidea</taxon>
        <taxon>Chrysomelidae</taxon>
        <taxon>Galerucinae</taxon>
        <taxon>Diabroticina</taxon>
        <taxon>Diabroticites</taxon>
        <taxon>Diabrotica</taxon>
    </lineage>
</organism>
<name>A0A6P7GI39_DIAVI</name>